<accession>A0ABQ3AW83</accession>
<keyword evidence="4" id="KW-1185">Reference proteome</keyword>
<dbReference type="InterPro" id="IPR018639">
    <property type="entry name" value="DUF2062"/>
</dbReference>
<dbReference type="Pfam" id="PF09835">
    <property type="entry name" value="DUF2062"/>
    <property type="match status" value="1"/>
</dbReference>
<dbReference type="RefSeq" id="WP_189416219.1">
    <property type="nucleotide sequence ID" value="NZ_BMYZ01000001.1"/>
</dbReference>
<dbReference type="PANTHER" id="PTHR40547">
    <property type="entry name" value="SLL0298 PROTEIN"/>
    <property type="match status" value="1"/>
</dbReference>
<feature type="domain" description="DUF2062" evidence="2">
    <location>
        <begin position="22"/>
        <end position="165"/>
    </location>
</feature>
<dbReference type="PANTHER" id="PTHR40547:SF1">
    <property type="entry name" value="SLL0298 PROTEIN"/>
    <property type="match status" value="1"/>
</dbReference>
<keyword evidence="1" id="KW-0472">Membrane</keyword>
<dbReference type="EMBL" id="BMYZ01000001">
    <property type="protein sequence ID" value="GGY66466.1"/>
    <property type="molecule type" value="Genomic_DNA"/>
</dbReference>
<reference evidence="4" key="1">
    <citation type="journal article" date="2019" name="Int. J. Syst. Evol. Microbiol.">
        <title>The Global Catalogue of Microorganisms (GCM) 10K type strain sequencing project: providing services to taxonomists for standard genome sequencing and annotation.</title>
        <authorList>
            <consortium name="The Broad Institute Genomics Platform"/>
            <consortium name="The Broad Institute Genome Sequencing Center for Infectious Disease"/>
            <person name="Wu L."/>
            <person name="Ma J."/>
        </authorList>
    </citation>
    <scope>NUCLEOTIDE SEQUENCE [LARGE SCALE GENOMIC DNA]</scope>
    <source>
        <strain evidence="4">KCTC 32239</strain>
    </source>
</reference>
<name>A0ABQ3AW83_9GAMM</name>
<evidence type="ECO:0000313" key="3">
    <source>
        <dbReference type="EMBL" id="GGY66466.1"/>
    </source>
</evidence>
<feature type="transmembrane region" description="Helical" evidence="1">
    <location>
        <begin position="128"/>
        <end position="152"/>
    </location>
</feature>
<evidence type="ECO:0000259" key="2">
    <source>
        <dbReference type="Pfam" id="PF09835"/>
    </source>
</evidence>
<evidence type="ECO:0000256" key="1">
    <source>
        <dbReference type="SAM" id="Phobius"/>
    </source>
</evidence>
<keyword evidence="1" id="KW-0812">Transmembrane</keyword>
<feature type="transmembrane region" description="Helical" evidence="1">
    <location>
        <begin position="91"/>
        <end position="108"/>
    </location>
</feature>
<dbReference type="Proteomes" id="UP000619761">
    <property type="component" value="Unassembled WGS sequence"/>
</dbReference>
<protein>
    <recommendedName>
        <fullName evidence="2">DUF2062 domain-containing protein</fullName>
    </recommendedName>
</protein>
<proteinExistence type="predicted"/>
<keyword evidence="1" id="KW-1133">Transmembrane helix</keyword>
<gene>
    <name evidence="3" type="ORF">GCM10011613_08000</name>
</gene>
<sequence>MARNLLKRYFPTPEMIKNNPALRMFEKFLHDPNLFHLNRHSVSVAFFWGLFIAILPIPGQMPLSALAAVVFRCNMPIAVALAWVSNPFTTPFLLVISYAIGAFILQSEHLSFDPHAITFEWFMSSVGIIWKPVLLGCVITGLIAGALGYFIMQAYWRWHVARAWQKRKQKRQAKQG</sequence>
<evidence type="ECO:0000313" key="4">
    <source>
        <dbReference type="Proteomes" id="UP000619761"/>
    </source>
</evidence>
<organism evidence="3 4">
    <name type="scientific">Cellvibrio zantedeschiae</name>
    <dbReference type="NCBI Taxonomy" id="1237077"/>
    <lineage>
        <taxon>Bacteria</taxon>
        <taxon>Pseudomonadati</taxon>
        <taxon>Pseudomonadota</taxon>
        <taxon>Gammaproteobacteria</taxon>
        <taxon>Cellvibrionales</taxon>
        <taxon>Cellvibrionaceae</taxon>
        <taxon>Cellvibrio</taxon>
    </lineage>
</organism>
<comment type="caution">
    <text evidence="3">The sequence shown here is derived from an EMBL/GenBank/DDBJ whole genome shotgun (WGS) entry which is preliminary data.</text>
</comment>